<feature type="transmembrane region" description="Helical" evidence="7">
    <location>
        <begin position="430"/>
        <end position="454"/>
    </location>
</feature>
<dbReference type="InterPro" id="IPR036259">
    <property type="entry name" value="MFS_trans_sf"/>
</dbReference>
<gene>
    <name evidence="8" type="ORF">LY89DRAFT_694858</name>
</gene>
<comment type="subcellular location">
    <subcellularLocation>
        <location evidence="1">Membrane</location>
        <topology evidence="1">Multi-pass membrane protein</topology>
    </subcellularLocation>
</comment>
<organism evidence="8 9">
    <name type="scientific">Mollisia scopiformis</name>
    <name type="common">Conifer needle endophyte fungus</name>
    <name type="synonym">Phialocephala scopiformis</name>
    <dbReference type="NCBI Taxonomy" id="149040"/>
    <lineage>
        <taxon>Eukaryota</taxon>
        <taxon>Fungi</taxon>
        <taxon>Dikarya</taxon>
        <taxon>Ascomycota</taxon>
        <taxon>Pezizomycotina</taxon>
        <taxon>Leotiomycetes</taxon>
        <taxon>Helotiales</taxon>
        <taxon>Mollisiaceae</taxon>
        <taxon>Mollisia</taxon>
    </lineage>
</organism>
<feature type="transmembrane region" description="Helical" evidence="7">
    <location>
        <begin position="403"/>
        <end position="424"/>
    </location>
</feature>
<feature type="transmembrane region" description="Helical" evidence="7">
    <location>
        <begin position="209"/>
        <end position="228"/>
    </location>
</feature>
<feature type="transmembrane region" description="Helical" evidence="7">
    <location>
        <begin position="370"/>
        <end position="391"/>
    </location>
</feature>
<feature type="transmembrane region" description="Helical" evidence="7">
    <location>
        <begin position="277"/>
        <end position="301"/>
    </location>
</feature>
<feature type="transmembrane region" description="Helical" evidence="7">
    <location>
        <begin position="176"/>
        <end position="197"/>
    </location>
</feature>
<keyword evidence="5 7" id="KW-0472">Membrane</keyword>
<dbReference type="InterPro" id="IPR011701">
    <property type="entry name" value="MFS"/>
</dbReference>
<feature type="transmembrane region" description="Helical" evidence="7">
    <location>
        <begin position="146"/>
        <end position="167"/>
    </location>
</feature>
<dbReference type="PANTHER" id="PTHR43791:SF103">
    <property type="entry name" value="MAJOR FACILITATOR SUPERFAMILY (MFS) PROFILE DOMAIN-CONTAINING PROTEIN-RELATED"/>
    <property type="match status" value="1"/>
</dbReference>
<sequence length="500" mass="55285">MEDKSSGSDILGAGFEHVNIVLDEIGGVVRFNESLSEEDDRRILRKIDMCLLPVLALSYLFQFLDKTAMSYTSILGLRTDLHLIGQEYSWASSVFFFGYMAFSYPASILMVRFPVGKFLSISISVAAILMCTSAATNAAGLQSARFFLGAMEAAVTPGFSIITSMFYKRTEQPLRYAAWFLGNVTAGILGGLLSYGIGHVQSIQPWKAVFLIFGAATLTWSCMLFVLLPDTPMKAWFLSNEDRMKAVERVRHNMTGIKNNQWKRSQAVEALLDPKSWLIVLIALCANIPNGAISTFSAIVINGMGFSVLNTLLVSMLAFVFQGIFVVLACGGSTLLENTRTFFMALMMMISIVGAVLIRQIPHQYIWTRLMGYCLLSAFSANLPLVLSLVASNTGGFTKKTTVNAMIFIAYCVGNIVGPQLFFAREAPNYGSAFASMFVCFSVGIALIILLRFYPIWENRRRDGLGEVVVEHLNGVELLATALNLLDKTDRELGRFRYVY</sequence>
<dbReference type="Gene3D" id="1.20.1250.20">
    <property type="entry name" value="MFS general substrate transporter like domains"/>
    <property type="match status" value="1"/>
</dbReference>
<dbReference type="Pfam" id="PF07690">
    <property type="entry name" value="MFS_1"/>
    <property type="match status" value="1"/>
</dbReference>
<dbReference type="EMBL" id="KQ947408">
    <property type="protein sequence ID" value="KUJ21321.1"/>
    <property type="molecule type" value="Genomic_DNA"/>
</dbReference>
<dbReference type="RefSeq" id="XP_018075676.1">
    <property type="nucleotide sequence ID" value="XM_018216734.1"/>
</dbReference>
<dbReference type="SUPFAM" id="SSF103473">
    <property type="entry name" value="MFS general substrate transporter"/>
    <property type="match status" value="1"/>
</dbReference>
<reference evidence="8 9" key="1">
    <citation type="submission" date="2015-10" db="EMBL/GenBank/DDBJ databases">
        <title>Full genome of DAOMC 229536 Phialocephala scopiformis, a fungal endophyte of spruce producing the potent anti-insectan compound rugulosin.</title>
        <authorList>
            <consortium name="DOE Joint Genome Institute"/>
            <person name="Walker A.K."/>
            <person name="Frasz S.L."/>
            <person name="Seifert K.A."/>
            <person name="Miller J.D."/>
            <person name="Mondo S.J."/>
            <person name="Labutti K."/>
            <person name="Lipzen A."/>
            <person name="Dockter R."/>
            <person name="Kennedy M."/>
            <person name="Grigoriev I.V."/>
            <person name="Spatafora J.W."/>
        </authorList>
    </citation>
    <scope>NUCLEOTIDE SEQUENCE [LARGE SCALE GENOMIC DNA]</scope>
    <source>
        <strain evidence="8 9">CBS 120377</strain>
    </source>
</reference>
<dbReference type="Proteomes" id="UP000070700">
    <property type="component" value="Unassembled WGS sequence"/>
</dbReference>
<dbReference type="AlphaFoldDB" id="A0A194XMG7"/>
<evidence type="ECO:0000313" key="9">
    <source>
        <dbReference type="Proteomes" id="UP000070700"/>
    </source>
</evidence>
<keyword evidence="4 7" id="KW-1133">Transmembrane helix</keyword>
<evidence type="ECO:0000313" key="8">
    <source>
        <dbReference type="EMBL" id="KUJ21321.1"/>
    </source>
</evidence>
<dbReference type="GO" id="GO:0016020">
    <property type="term" value="C:membrane"/>
    <property type="evidence" value="ECO:0007669"/>
    <property type="project" value="UniProtKB-SubCell"/>
</dbReference>
<name>A0A194XMG7_MOLSC</name>
<proteinExistence type="inferred from homology"/>
<feature type="transmembrane region" description="Helical" evidence="7">
    <location>
        <begin position="307"/>
        <end position="329"/>
    </location>
</feature>
<dbReference type="FunFam" id="1.20.1250.20:FF:000064">
    <property type="entry name" value="MFS allantoate transporter"/>
    <property type="match status" value="1"/>
</dbReference>
<dbReference type="KEGG" id="psco:LY89DRAFT_694858"/>
<keyword evidence="2" id="KW-0813">Transport</keyword>
<feature type="transmembrane region" description="Helical" evidence="7">
    <location>
        <begin position="50"/>
        <end position="68"/>
    </location>
</feature>
<comment type="similarity">
    <text evidence="6">Belongs to the major facilitator superfamily. Allantoate permease family.</text>
</comment>
<dbReference type="OrthoDB" id="6730379at2759"/>
<keyword evidence="9" id="KW-1185">Reference proteome</keyword>
<feature type="transmembrane region" description="Helical" evidence="7">
    <location>
        <begin position="341"/>
        <end position="358"/>
    </location>
</feature>
<evidence type="ECO:0000256" key="2">
    <source>
        <dbReference type="ARBA" id="ARBA00022448"/>
    </source>
</evidence>
<evidence type="ECO:0000256" key="6">
    <source>
        <dbReference type="ARBA" id="ARBA00037968"/>
    </source>
</evidence>
<evidence type="ECO:0000256" key="1">
    <source>
        <dbReference type="ARBA" id="ARBA00004141"/>
    </source>
</evidence>
<feature type="transmembrane region" description="Helical" evidence="7">
    <location>
        <begin position="88"/>
        <end position="111"/>
    </location>
</feature>
<dbReference type="PANTHER" id="PTHR43791">
    <property type="entry name" value="PERMEASE-RELATED"/>
    <property type="match status" value="1"/>
</dbReference>
<dbReference type="GO" id="GO:0022857">
    <property type="term" value="F:transmembrane transporter activity"/>
    <property type="evidence" value="ECO:0007669"/>
    <property type="project" value="InterPro"/>
</dbReference>
<accession>A0A194XMG7</accession>
<feature type="transmembrane region" description="Helical" evidence="7">
    <location>
        <begin position="118"/>
        <end position="140"/>
    </location>
</feature>
<dbReference type="InParanoid" id="A0A194XMG7"/>
<dbReference type="GeneID" id="28826460"/>
<evidence type="ECO:0000256" key="4">
    <source>
        <dbReference type="ARBA" id="ARBA00022989"/>
    </source>
</evidence>
<keyword evidence="3 7" id="KW-0812">Transmembrane</keyword>
<evidence type="ECO:0000256" key="3">
    <source>
        <dbReference type="ARBA" id="ARBA00022692"/>
    </source>
</evidence>
<evidence type="ECO:0000256" key="7">
    <source>
        <dbReference type="SAM" id="Phobius"/>
    </source>
</evidence>
<evidence type="ECO:0000256" key="5">
    <source>
        <dbReference type="ARBA" id="ARBA00023136"/>
    </source>
</evidence>
<protein>
    <submittedName>
        <fullName evidence="8">MFS general substrate transporter</fullName>
    </submittedName>
</protein>